<keyword evidence="1" id="KW-0812">Transmembrane</keyword>
<reference evidence="2" key="1">
    <citation type="journal article" date="2012" name="Science">
        <title>Fermentation, hydrogen, and sulfur metabolism in multiple uncultivated bacterial phyla.</title>
        <authorList>
            <person name="Wrighton K.C."/>
            <person name="Thomas B.C."/>
            <person name="Sharon I."/>
            <person name="Miller C.S."/>
            <person name="Castelle C.J."/>
            <person name="VerBerkmoes N.C."/>
            <person name="Wilkins M.J."/>
            <person name="Hettich R.L."/>
            <person name="Lipton M.S."/>
            <person name="Williams K.H."/>
            <person name="Long P.E."/>
            <person name="Banfield J.F."/>
        </authorList>
    </citation>
    <scope>NUCLEOTIDE SEQUENCE [LARGE SCALE GENOMIC DNA]</scope>
</reference>
<keyword evidence="1" id="KW-1133">Transmembrane helix</keyword>
<dbReference type="AlphaFoldDB" id="K1Z4U7"/>
<feature type="transmembrane region" description="Helical" evidence="1">
    <location>
        <begin position="50"/>
        <end position="69"/>
    </location>
</feature>
<feature type="transmembrane region" description="Helical" evidence="1">
    <location>
        <begin position="15"/>
        <end position="38"/>
    </location>
</feature>
<keyword evidence="1" id="KW-0472">Membrane</keyword>
<name>K1Z4U7_9BACT</name>
<protein>
    <submittedName>
        <fullName evidence="2">Uncharacterized protein</fullName>
    </submittedName>
</protein>
<accession>K1Z4U7</accession>
<gene>
    <name evidence="2" type="ORF">ACD_71C00104G0004</name>
</gene>
<proteinExistence type="predicted"/>
<organism evidence="2">
    <name type="scientific">uncultured bacterium</name>
    <name type="common">gcode 4</name>
    <dbReference type="NCBI Taxonomy" id="1234023"/>
    <lineage>
        <taxon>Bacteria</taxon>
        <taxon>environmental samples</taxon>
    </lineage>
</organism>
<sequence>MELIWMYINNLAVYFAYHTTVIYSVLIVCIILLLVLILKDYFKSRALVNFSVWFIILCIICTTILSRTWNDIVIGNLLKQGQENEYRAQYISCLKKFSGWFTINWSDDICLNFYKEFIWKIEKEKSIRFEVAEINKKIQEYVQSCDGVDLLHLKDNEKNKTCFDYSWSLALDGIKDKQ</sequence>
<dbReference type="EMBL" id="AMFJ01028835">
    <property type="protein sequence ID" value="EKD44547.1"/>
    <property type="molecule type" value="Genomic_DNA"/>
</dbReference>
<comment type="caution">
    <text evidence="2">The sequence shown here is derived from an EMBL/GenBank/DDBJ whole genome shotgun (WGS) entry which is preliminary data.</text>
</comment>
<evidence type="ECO:0000256" key="1">
    <source>
        <dbReference type="SAM" id="Phobius"/>
    </source>
</evidence>
<evidence type="ECO:0000313" key="2">
    <source>
        <dbReference type="EMBL" id="EKD44547.1"/>
    </source>
</evidence>